<dbReference type="RefSeq" id="WP_375353362.1">
    <property type="nucleotide sequence ID" value="NZ_JBHHMI010000002.1"/>
</dbReference>
<accession>A0ABV5ANQ4</accession>
<evidence type="ECO:0000313" key="1">
    <source>
        <dbReference type="EMBL" id="MFB5265816.1"/>
    </source>
</evidence>
<organism evidence="1 2">
    <name type="scientific">Paenibacillus enshidis</name>
    <dbReference type="NCBI Taxonomy" id="1458439"/>
    <lineage>
        <taxon>Bacteria</taxon>
        <taxon>Bacillati</taxon>
        <taxon>Bacillota</taxon>
        <taxon>Bacilli</taxon>
        <taxon>Bacillales</taxon>
        <taxon>Paenibacillaceae</taxon>
        <taxon>Paenibacillus</taxon>
    </lineage>
</organism>
<dbReference type="Proteomes" id="UP001580346">
    <property type="component" value="Unassembled WGS sequence"/>
</dbReference>
<reference evidence="1 2" key="1">
    <citation type="submission" date="2024-09" db="EMBL/GenBank/DDBJ databases">
        <title>Paenibacillus zeirhizospherea sp. nov., isolated from surface of the maize (Zea mays) roots in a horticulture field, Hungary.</title>
        <authorList>
            <person name="Marton D."/>
            <person name="Farkas M."/>
            <person name="Bedics A."/>
            <person name="Toth E."/>
            <person name="Tancsics A."/>
            <person name="Boka K."/>
            <person name="Maroti G."/>
            <person name="Kriszt B."/>
            <person name="Cserhati M."/>
        </authorList>
    </citation>
    <scope>NUCLEOTIDE SEQUENCE [LARGE SCALE GENOMIC DNA]</scope>
    <source>
        <strain evidence="1 2">KCTC 33519</strain>
    </source>
</reference>
<dbReference type="EMBL" id="JBHHMI010000002">
    <property type="protein sequence ID" value="MFB5265816.1"/>
    <property type="molecule type" value="Genomic_DNA"/>
</dbReference>
<comment type="caution">
    <text evidence="1">The sequence shown here is derived from an EMBL/GenBank/DDBJ whole genome shotgun (WGS) entry which is preliminary data.</text>
</comment>
<protein>
    <submittedName>
        <fullName evidence="1">Uncharacterized protein</fullName>
    </submittedName>
</protein>
<name>A0ABV5ANQ4_9BACL</name>
<proteinExistence type="predicted"/>
<keyword evidence="2" id="KW-1185">Reference proteome</keyword>
<sequence>MEILHKRFIEKQYPLKYTNIEVEEMLRNEYCVNEILKSTLADLEKDPQVDFHSIFKCFEIDNKKVLNEKFNEIEKKIHQEYINEHPSKIFETDWSRIKAGKLLRVI</sequence>
<evidence type="ECO:0000313" key="2">
    <source>
        <dbReference type="Proteomes" id="UP001580346"/>
    </source>
</evidence>
<gene>
    <name evidence="1" type="ORF">ACE41H_03315</name>
</gene>